<feature type="domain" description="Fatty acid hydroxylase" evidence="8">
    <location>
        <begin position="90"/>
        <end position="224"/>
    </location>
</feature>
<dbReference type="AlphaFoldDB" id="A0A317E0L6"/>
<keyword evidence="4" id="KW-0560">Oxidoreductase</keyword>
<comment type="subcellular location">
    <subcellularLocation>
        <location evidence="1">Endomembrane system</location>
        <topology evidence="1">Multi-pass membrane protein</topology>
    </subcellularLocation>
</comment>
<evidence type="ECO:0000313" key="9">
    <source>
        <dbReference type="EMBL" id="PWR20182.1"/>
    </source>
</evidence>
<evidence type="ECO:0000256" key="2">
    <source>
        <dbReference type="ARBA" id="ARBA00022692"/>
    </source>
</evidence>
<accession>A0A317E0L6</accession>
<dbReference type="PANTHER" id="PTHR21624">
    <property type="entry name" value="STEROL DESATURASE-RELATED PROTEIN"/>
    <property type="match status" value="1"/>
</dbReference>
<keyword evidence="10" id="KW-1185">Reference proteome</keyword>
<evidence type="ECO:0000256" key="5">
    <source>
        <dbReference type="ARBA" id="ARBA00023098"/>
    </source>
</evidence>
<reference evidence="9 10" key="1">
    <citation type="submission" date="2018-05" db="EMBL/GenBank/DDBJ databases">
        <title>Zavarzinia sp. HR-AS.</title>
        <authorList>
            <person name="Lee Y."/>
            <person name="Jeon C.O."/>
        </authorList>
    </citation>
    <scope>NUCLEOTIDE SEQUENCE [LARGE SCALE GENOMIC DNA]</scope>
    <source>
        <strain evidence="9 10">HR-AS</strain>
    </source>
</reference>
<evidence type="ECO:0000256" key="4">
    <source>
        <dbReference type="ARBA" id="ARBA00023002"/>
    </source>
</evidence>
<dbReference type="RefSeq" id="WP_109907180.1">
    <property type="nucleotide sequence ID" value="NZ_QGLE01000010.1"/>
</dbReference>
<dbReference type="EMBL" id="QGLE01000010">
    <property type="protein sequence ID" value="PWR20182.1"/>
    <property type="molecule type" value="Genomic_DNA"/>
</dbReference>
<keyword evidence="2 7" id="KW-0812">Transmembrane</keyword>
<evidence type="ECO:0000313" key="10">
    <source>
        <dbReference type="Proteomes" id="UP000245461"/>
    </source>
</evidence>
<dbReference type="GO" id="GO:0008610">
    <property type="term" value="P:lipid biosynthetic process"/>
    <property type="evidence" value="ECO:0007669"/>
    <property type="project" value="InterPro"/>
</dbReference>
<dbReference type="Proteomes" id="UP000245461">
    <property type="component" value="Unassembled WGS sequence"/>
</dbReference>
<dbReference type="GO" id="GO:0016020">
    <property type="term" value="C:membrane"/>
    <property type="evidence" value="ECO:0007669"/>
    <property type="project" value="GOC"/>
</dbReference>
<dbReference type="GO" id="GO:0006643">
    <property type="term" value="P:membrane lipid metabolic process"/>
    <property type="evidence" value="ECO:0007669"/>
    <property type="project" value="TreeGrafter"/>
</dbReference>
<proteinExistence type="predicted"/>
<dbReference type="Pfam" id="PF04116">
    <property type="entry name" value="FA_hydroxylase"/>
    <property type="match status" value="1"/>
</dbReference>
<dbReference type="GO" id="GO:0012505">
    <property type="term" value="C:endomembrane system"/>
    <property type="evidence" value="ECO:0007669"/>
    <property type="project" value="UniProtKB-SubCell"/>
</dbReference>
<evidence type="ECO:0000256" key="3">
    <source>
        <dbReference type="ARBA" id="ARBA00022989"/>
    </source>
</evidence>
<dbReference type="GO" id="GO:0005506">
    <property type="term" value="F:iron ion binding"/>
    <property type="evidence" value="ECO:0007669"/>
    <property type="project" value="InterPro"/>
</dbReference>
<dbReference type="GO" id="GO:0050479">
    <property type="term" value="F:glyceryl-ether monooxygenase activity"/>
    <property type="evidence" value="ECO:0007669"/>
    <property type="project" value="TreeGrafter"/>
</dbReference>
<dbReference type="InterPro" id="IPR051689">
    <property type="entry name" value="Sterol_desaturase/TMEM195"/>
</dbReference>
<dbReference type="OrthoDB" id="9770329at2"/>
<protein>
    <submittedName>
        <fullName evidence="9">Fatty acid hydroxylase</fullName>
    </submittedName>
</protein>
<keyword evidence="6 7" id="KW-0472">Membrane</keyword>
<dbReference type="PANTHER" id="PTHR21624:SF1">
    <property type="entry name" value="ALKYLGLYCEROL MONOOXYGENASE"/>
    <property type="match status" value="1"/>
</dbReference>
<evidence type="ECO:0000256" key="1">
    <source>
        <dbReference type="ARBA" id="ARBA00004127"/>
    </source>
</evidence>
<organism evidence="9 10">
    <name type="scientific">Zavarzinia aquatilis</name>
    <dbReference type="NCBI Taxonomy" id="2211142"/>
    <lineage>
        <taxon>Bacteria</taxon>
        <taxon>Pseudomonadati</taxon>
        <taxon>Pseudomonadota</taxon>
        <taxon>Alphaproteobacteria</taxon>
        <taxon>Rhodospirillales</taxon>
        <taxon>Zavarziniaceae</taxon>
        <taxon>Zavarzinia</taxon>
    </lineage>
</organism>
<feature type="transmembrane region" description="Helical" evidence="7">
    <location>
        <begin position="16"/>
        <end position="35"/>
    </location>
</feature>
<feature type="transmembrane region" description="Helical" evidence="7">
    <location>
        <begin position="145"/>
        <end position="171"/>
    </location>
</feature>
<evidence type="ECO:0000256" key="7">
    <source>
        <dbReference type="SAM" id="Phobius"/>
    </source>
</evidence>
<feature type="transmembrane region" description="Helical" evidence="7">
    <location>
        <begin position="80"/>
        <end position="101"/>
    </location>
</feature>
<keyword evidence="3 7" id="KW-1133">Transmembrane helix</keyword>
<keyword evidence="5" id="KW-0443">Lipid metabolism</keyword>
<dbReference type="InterPro" id="IPR006694">
    <property type="entry name" value="Fatty_acid_hydroxylase"/>
</dbReference>
<comment type="caution">
    <text evidence="9">The sequence shown here is derived from an EMBL/GenBank/DDBJ whole genome shotgun (WGS) entry which is preliminary data.</text>
</comment>
<evidence type="ECO:0000256" key="6">
    <source>
        <dbReference type="ARBA" id="ARBA00023136"/>
    </source>
</evidence>
<name>A0A317E0L6_9PROT</name>
<gene>
    <name evidence="9" type="ORF">DKG74_15995</name>
</gene>
<sequence length="278" mass="30449">MDGLTDGLFAGAAPRWIGPAVLLALILAEAGLGALRHRPAYDLRESLATGVIMLGQRLIGLAAAPLVAGLFFAAAELRPFGQIAMDLPGVLLLFLGVEFSYYWHHRAMHRFRLLWATHGVHHSSTRLNLLAAFRLGWGGQLTGGFLFYLPLVLIGFPPLAVLAMLAANLFYQLFLHLSWLPDLGPLDRVLNTPRNHHVHHASNAICLDRNFGGVTVVFDLLFGTYQPLPAEPLRYGTAAGEATRNPFRIALRGWHDLARRLLAARSFRAAGTALFGRP</sequence>
<feature type="transmembrane region" description="Helical" evidence="7">
    <location>
        <begin position="47"/>
        <end position="74"/>
    </location>
</feature>
<evidence type="ECO:0000259" key="8">
    <source>
        <dbReference type="Pfam" id="PF04116"/>
    </source>
</evidence>